<dbReference type="EMBL" id="JBHRVV010000001">
    <property type="protein sequence ID" value="MFC3461438.1"/>
    <property type="molecule type" value="Genomic_DNA"/>
</dbReference>
<sequence length="46" mass="4823">MKDVGHAGDERESAAAAGRAHRRLVLRDVLGKNGDEIAALRGKGVV</sequence>
<proteinExistence type="predicted"/>
<protein>
    <submittedName>
        <fullName evidence="1">Uncharacterized protein</fullName>
    </submittedName>
</protein>
<name>A0ABV7PQB9_9BURK</name>
<evidence type="ECO:0000313" key="1">
    <source>
        <dbReference type="EMBL" id="MFC3461438.1"/>
    </source>
</evidence>
<gene>
    <name evidence="1" type="ORF">ACFOPH_24825</name>
</gene>
<accession>A0ABV7PQB9</accession>
<evidence type="ECO:0000313" key="2">
    <source>
        <dbReference type="Proteomes" id="UP001595665"/>
    </source>
</evidence>
<dbReference type="Proteomes" id="UP001595665">
    <property type="component" value="Unassembled WGS sequence"/>
</dbReference>
<organism evidence="1 2">
    <name type="scientific">Massilia haematophila</name>
    <dbReference type="NCBI Taxonomy" id="457923"/>
    <lineage>
        <taxon>Bacteria</taxon>
        <taxon>Pseudomonadati</taxon>
        <taxon>Pseudomonadota</taxon>
        <taxon>Betaproteobacteria</taxon>
        <taxon>Burkholderiales</taxon>
        <taxon>Oxalobacteraceae</taxon>
        <taxon>Telluria group</taxon>
        <taxon>Massilia</taxon>
    </lineage>
</organism>
<reference evidence="2" key="1">
    <citation type="journal article" date="2019" name="Int. J. Syst. Evol. Microbiol.">
        <title>The Global Catalogue of Microorganisms (GCM) 10K type strain sequencing project: providing services to taxonomists for standard genome sequencing and annotation.</title>
        <authorList>
            <consortium name="The Broad Institute Genomics Platform"/>
            <consortium name="The Broad Institute Genome Sequencing Center for Infectious Disease"/>
            <person name="Wu L."/>
            <person name="Ma J."/>
        </authorList>
    </citation>
    <scope>NUCLEOTIDE SEQUENCE [LARGE SCALE GENOMIC DNA]</scope>
    <source>
        <strain evidence="2">CCM 7480</strain>
    </source>
</reference>
<keyword evidence="2" id="KW-1185">Reference proteome</keyword>
<dbReference type="RefSeq" id="WP_379737828.1">
    <property type="nucleotide sequence ID" value="NZ_JBHRVV010000001.1"/>
</dbReference>
<comment type="caution">
    <text evidence="1">The sequence shown here is derived from an EMBL/GenBank/DDBJ whole genome shotgun (WGS) entry which is preliminary data.</text>
</comment>